<gene>
    <name evidence="2" type="ORF">DCAF_LOCUS13129</name>
</gene>
<dbReference type="AlphaFoldDB" id="A0AAV1RRB3"/>
<dbReference type="GO" id="GO:0005829">
    <property type="term" value="C:cytosol"/>
    <property type="evidence" value="ECO:0007669"/>
    <property type="project" value="TreeGrafter"/>
</dbReference>
<dbReference type="SUPFAM" id="SSF47446">
    <property type="entry name" value="Signal peptide-binding domain"/>
    <property type="match status" value="1"/>
</dbReference>
<dbReference type="InterPro" id="IPR036891">
    <property type="entry name" value="Signal_recog_part_SRP54_M_sf"/>
</dbReference>
<dbReference type="GO" id="GO:0030942">
    <property type="term" value="F:endoplasmic reticulum signal peptide binding"/>
    <property type="evidence" value="ECO:0007669"/>
    <property type="project" value="TreeGrafter"/>
</dbReference>
<dbReference type="Proteomes" id="UP001314170">
    <property type="component" value="Unassembled WGS sequence"/>
</dbReference>
<evidence type="ECO:0000313" key="2">
    <source>
        <dbReference type="EMBL" id="CAK7338087.1"/>
    </source>
</evidence>
<protein>
    <recommendedName>
        <fullName evidence="1">Signal recognition particle SRP54 subunit M-domain domain-containing protein</fullName>
    </recommendedName>
</protein>
<dbReference type="Gene3D" id="1.10.260.30">
    <property type="entry name" value="Signal recognition particle, SRP54 subunit, M-domain"/>
    <property type="match status" value="1"/>
</dbReference>
<name>A0AAV1RRB3_9ROSI</name>
<evidence type="ECO:0000313" key="3">
    <source>
        <dbReference type="Proteomes" id="UP001314170"/>
    </source>
</evidence>
<dbReference type="GO" id="GO:0008312">
    <property type="term" value="F:7S RNA binding"/>
    <property type="evidence" value="ECO:0007669"/>
    <property type="project" value="InterPro"/>
</dbReference>
<evidence type="ECO:0000259" key="1">
    <source>
        <dbReference type="Pfam" id="PF02978"/>
    </source>
</evidence>
<dbReference type="GO" id="GO:0006616">
    <property type="term" value="P:SRP-dependent cotranslational protein targeting to membrane, translocation"/>
    <property type="evidence" value="ECO:0007669"/>
    <property type="project" value="TreeGrafter"/>
</dbReference>
<dbReference type="PANTHER" id="PTHR11564">
    <property type="entry name" value="SIGNAL RECOGNITION PARTICLE 54K PROTEIN SRP54"/>
    <property type="match status" value="1"/>
</dbReference>
<dbReference type="PANTHER" id="PTHR11564:SF5">
    <property type="entry name" value="SIGNAL RECOGNITION PARTICLE SUBUNIT SRP54"/>
    <property type="match status" value="1"/>
</dbReference>
<dbReference type="GO" id="GO:0005525">
    <property type="term" value="F:GTP binding"/>
    <property type="evidence" value="ECO:0007669"/>
    <property type="project" value="InterPro"/>
</dbReference>
<dbReference type="GO" id="GO:0005786">
    <property type="term" value="C:signal recognition particle, endoplasmic reticulum targeting"/>
    <property type="evidence" value="ECO:0007669"/>
    <property type="project" value="TreeGrafter"/>
</dbReference>
<comment type="caution">
    <text evidence="2">The sequence shown here is derived from an EMBL/GenBank/DDBJ whole genome shotgun (WGS) entry which is preliminary data.</text>
</comment>
<sequence>MGDLSGFMDKIHDLVPMDQQSELLPKISEGKFTLRIMYEQYQNALKIGPIGQALSMLPGFSTEFMPTGHEKEGKAKIKHFMIMMDSMTDEGK</sequence>
<organism evidence="2 3">
    <name type="scientific">Dovyalis caffra</name>
    <dbReference type="NCBI Taxonomy" id="77055"/>
    <lineage>
        <taxon>Eukaryota</taxon>
        <taxon>Viridiplantae</taxon>
        <taxon>Streptophyta</taxon>
        <taxon>Embryophyta</taxon>
        <taxon>Tracheophyta</taxon>
        <taxon>Spermatophyta</taxon>
        <taxon>Magnoliopsida</taxon>
        <taxon>eudicotyledons</taxon>
        <taxon>Gunneridae</taxon>
        <taxon>Pentapetalae</taxon>
        <taxon>rosids</taxon>
        <taxon>fabids</taxon>
        <taxon>Malpighiales</taxon>
        <taxon>Salicaceae</taxon>
        <taxon>Flacourtieae</taxon>
        <taxon>Dovyalis</taxon>
    </lineage>
</organism>
<feature type="domain" description="Signal recognition particle SRP54 subunit M-domain" evidence="1">
    <location>
        <begin position="31"/>
        <end position="90"/>
    </location>
</feature>
<dbReference type="GO" id="GO:0003924">
    <property type="term" value="F:GTPase activity"/>
    <property type="evidence" value="ECO:0007669"/>
    <property type="project" value="InterPro"/>
</dbReference>
<accession>A0AAV1RRB3</accession>
<proteinExistence type="predicted"/>
<reference evidence="2 3" key="1">
    <citation type="submission" date="2024-01" db="EMBL/GenBank/DDBJ databases">
        <authorList>
            <person name="Waweru B."/>
        </authorList>
    </citation>
    <scope>NUCLEOTIDE SEQUENCE [LARGE SCALE GENOMIC DNA]</scope>
</reference>
<dbReference type="InterPro" id="IPR004125">
    <property type="entry name" value="Signal_recog_particle_SRP54_M"/>
</dbReference>
<dbReference type="EMBL" id="CAWUPB010001111">
    <property type="protein sequence ID" value="CAK7338087.1"/>
    <property type="molecule type" value="Genomic_DNA"/>
</dbReference>
<dbReference type="InterPro" id="IPR022941">
    <property type="entry name" value="SRP54"/>
</dbReference>
<keyword evidence="3" id="KW-1185">Reference proteome</keyword>
<dbReference type="Pfam" id="PF02978">
    <property type="entry name" value="SRP_SPB"/>
    <property type="match status" value="1"/>
</dbReference>